<dbReference type="EC" id="2.1.1.33" evidence="7"/>
<comment type="similarity">
    <text evidence="7">Belongs to the class I-like SAM-binding methyltransferase superfamily. TrmB family.</text>
</comment>
<keyword evidence="4 7" id="KW-0808">Transferase</keyword>
<keyword evidence="5 7" id="KW-0949">S-adenosyl-L-methionine</keyword>
<evidence type="ECO:0000313" key="9">
    <source>
        <dbReference type="Proteomes" id="UP000092596"/>
    </source>
</evidence>
<dbReference type="HAMAP" id="MF_01057">
    <property type="entry name" value="tRNA_methyltr_TrmB"/>
    <property type="match status" value="1"/>
</dbReference>
<evidence type="ECO:0000256" key="6">
    <source>
        <dbReference type="ARBA" id="ARBA00022694"/>
    </source>
</evidence>
<dbReference type="PATRIC" id="fig|1630135.4.peg.1745"/>
<comment type="function">
    <text evidence="2 7">Catalyzes the formation of N(7)-methylguanine at position 46 (m7G46) in tRNA.</text>
</comment>
<dbReference type="PROSITE" id="PS51625">
    <property type="entry name" value="SAM_MT_TRMB"/>
    <property type="match status" value="1"/>
</dbReference>
<proteinExistence type="inferred from homology"/>
<accession>A0A1B0ZK19</accession>
<evidence type="ECO:0000256" key="1">
    <source>
        <dbReference type="ARBA" id="ARBA00000142"/>
    </source>
</evidence>
<evidence type="ECO:0000256" key="4">
    <source>
        <dbReference type="ARBA" id="ARBA00022679"/>
    </source>
</evidence>
<gene>
    <name evidence="7" type="primary">trmB</name>
    <name evidence="8" type="ORF">DAD186_17460</name>
</gene>
<sequence length="267" mass="29680">MPERPELTSDGRVRREVVSFVRRGSRLNAAQERAWQTHAQQYVVDVPRGARSTLADPSVRLSVPELFRNNNPLIVEIGSGQGDCVAAAAASRPGENFLALEVYKPGIAQTMLHLERLGLPQNVKMLEVDAENSLPTLLGPESIREVWIFFADPWHKTKHHKRRLISPEFLRVLTGLLEPGGIIRTATDWADYAEHQHAAFETVAAEGLLVNLYPEGPRPEGTASDPVSEAMPRVGFAPRFDGRVRTAFEKKATAAGRLVWEFAYQKA</sequence>
<feature type="binding site" evidence="7">
    <location>
        <position position="156"/>
    </location>
    <ligand>
        <name>substrate</name>
    </ligand>
</feature>
<dbReference type="PANTHER" id="PTHR23417:SF14">
    <property type="entry name" value="PENTACOTRIPEPTIDE-REPEAT REGION OF PRORP DOMAIN-CONTAINING PROTEIN"/>
    <property type="match status" value="1"/>
</dbReference>
<dbReference type="PANTHER" id="PTHR23417">
    <property type="entry name" value="3-DEOXY-D-MANNO-OCTULOSONIC-ACID TRANSFERASE/TRNA GUANINE-N 7 - -METHYLTRANSFERASE"/>
    <property type="match status" value="1"/>
</dbReference>
<dbReference type="SUPFAM" id="SSF53335">
    <property type="entry name" value="S-adenosyl-L-methionine-dependent methyltransferases"/>
    <property type="match status" value="1"/>
</dbReference>
<dbReference type="InterPro" id="IPR003358">
    <property type="entry name" value="tRNA_(Gua-N-7)_MeTrfase_Trmb"/>
</dbReference>
<dbReference type="Gene3D" id="3.40.50.150">
    <property type="entry name" value="Vaccinia Virus protein VP39"/>
    <property type="match status" value="1"/>
</dbReference>
<comment type="pathway">
    <text evidence="7">tRNA modification; N(7)-methylguanine-tRNA biosynthesis.</text>
</comment>
<name>A0A1B0ZK19_9MICO</name>
<dbReference type="EMBL" id="CP012117">
    <property type="protein sequence ID" value="ANP28296.1"/>
    <property type="molecule type" value="Genomic_DNA"/>
</dbReference>
<evidence type="ECO:0000313" key="8">
    <source>
        <dbReference type="EMBL" id="ANP28296.1"/>
    </source>
</evidence>
<dbReference type="Pfam" id="PF02390">
    <property type="entry name" value="Methyltransf_4"/>
    <property type="match status" value="1"/>
</dbReference>
<comment type="catalytic activity">
    <reaction evidence="1 7">
        <text>guanosine(46) in tRNA + S-adenosyl-L-methionine = N(7)-methylguanosine(46) in tRNA + S-adenosyl-L-homocysteine</text>
        <dbReference type="Rhea" id="RHEA:42708"/>
        <dbReference type="Rhea" id="RHEA-COMP:10188"/>
        <dbReference type="Rhea" id="RHEA-COMP:10189"/>
        <dbReference type="ChEBI" id="CHEBI:57856"/>
        <dbReference type="ChEBI" id="CHEBI:59789"/>
        <dbReference type="ChEBI" id="CHEBI:74269"/>
        <dbReference type="ChEBI" id="CHEBI:74480"/>
        <dbReference type="EC" id="2.1.1.33"/>
    </reaction>
</comment>
<dbReference type="STRING" id="1630135.DAD186_17460"/>
<keyword evidence="6 7" id="KW-0819">tRNA processing</keyword>
<reference evidence="8 9" key="1">
    <citation type="submission" date="2015-06" db="EMBL/GenBank/DDBJ databases">
        <title>Investigation of pathophysiology for high-risk pregnancy and development of treatment modality based on it.</title>
        <authorList>
            <person name="Kim B.-C."/>
            <person name="Lim S."/>
        </authorList>
    </citation>
    <scope>NUCLEOTIDE SEQUENCE [LARGE SCALE GENOMIC DNA]</scope>
    <source>
        <strain evidence="8 9">AD1-86</strain>
    </source>
</reference>
<dbReference type="RefSeq" id="WP_082991161.1">
    <property type="nucleotide sequence ID" value="NZ_CP012117.1"/>
</dbReference>
<dbReference type="InterPro" id="IPR055361">
    <property type="entry name" value="tRNA_methyltr_TrmB_bact"/>
</dbReference>
<feature type="binding site" evidence="7">
    <location>
        <position position="152"/>
    </location>
    <ligand>
        <name>S-adenosyl-L-methionine</name>
        <dbReference type="ChEBI" id="CHEBI:59789"/>
    </ligand>
</feature>
<dbReference type="GO" id="GO:0043527">
    <property type="term" value="C:tRNA methyltransferase complex"/>
    <property type="evidence" value="ECO:0007669"/>
    <property type="project" value="TreeGrafter"/>
</dbReference>
<feature type="binding site" evidence="7">
    <location>
        <position position="101"/>
    </location>
    <ligand>
        <name>S-adenosyl-L-methionine</name>
        <dbReference type="ChEBI" id="CHEBI:59789"/>
    </ligand>
</feature>
<feature type="binding site" evidence="7">
    <location>
        <position position="188"/>
    </location>
    <ligand>
        <name>substrate</name>
    </ligand>
</feature>
<evidence type="ECO:0000256" key="7">
    <source>
        <dbReference type="HAMAP-Rule" id="MF_01057"/>
    </source>
</evidence>
<dbReference type="UniPathway" id="UPA00989"/>
<keyword evidence="3 7" id="KW-0489">Methyltransferase</keyword>
<dbReference type="NCBIfam" id="TIGR00091">
    <property type="entry name" value="tRNA (guanosine(46)-N7)-methyltransferase TrmB"/>
    <property type="match status" value="1"/>
</dbReference>
<dbReference type="Proteomes" id="UP000092596">
    <property type="component" value="Chromosome"/>
</dbReference>
<evidence type="ECO:0000256" key="2">
    <source>
        <dbReference type="ARBA" id="ARBA00003015"/>
    </source>
</evidence>
<evidence type="ECO:0000256" key="3">
    <source>
        <dbReference type="ARBA" id="ARBA00022603"/>
    </source>
</evidence>
<protein>
    <recommendedName>
        <fullName evidence="7">tRNA (guanine-N(7)-)-methyltransferase</fullName>
        <ecNumber evidence="7">2.1.1.33</ecNumber>
    </recommendedName>
    <alternativeName>
        <fullName evidence="7">tRNA (guanine(46)-N(7))-methyltransferase</fullName>
    </alternativeName>
    <alternativeName>
        <fullName evidence="7">tRNA(m7G46)-methyltransferase</fullName>
    </alternativeName>
</protein>
<dbReference type="GO" id="GO:0008176">
    <property type="term" value="F:tRNA (guanine(46)-N7)-methyltransferase activity"/>
    <property type="evidence" value="ECO:0007669"/>
    <property type="project" value="UniProtKB-UniRule"/>
</dbReference>
<evidence type="ECO:0000256" key="5">
    <source>
        <dbReference type="ARBA" id="ARBA00022691"/>
    </source>
</evidence>
<dbReference type="KEGG" id="dva:DAD186_17460"/>
<dbReference type="AlphaFoldDB" id="A0A1B0ZK19"/>
<feature type="binding site" evidence="7">
    <location>
        <position position="129"/>
    </location>
    <ligand>
        <name>S-adenosyl-L-methionine</name>
        <dbReference type="ChEBI" id="CHEBI:59789"/>
    </ligand>
</feature>
<organism evidence="8 9">
    <name type="scientific">Dermabacter vaginalis</name>
    <dbReference type="NCBI Taxonomy" id="1630135"/>
    <lineage>
        <taxon>Bacteria</taxon>
        <taxon>Bacillati</taxon>
        <taxon>Actinomycetota</taxon>
        <taxon>Actinomycetes</taxon>
        <taxon>Micrococcales</taxon>
        <taxon>Dermabacteraceae</taxon>
        <taxon>Dermabacter</taxon>
    </lineage>
</organism>
<feature type="binding site" evidence="7">
    <location>
        <position position="76"/>
    </location>
    <ligand>
        <name>S-adenosyl-L-methionine</name>
        <dbReference type="ChEBI" id="CHEBI:59789"/>
    </ligand>
</feature>
<comment type="caution">
    <text evidence="7">Lacks conserved residue(s) required for the propagation of feature annotation.</text>
</comment>
<feature type="binding site" evidence="7">
    <location>
        <begin position="246"/>
        <end position="249"/>
    </location>
    <ligand>
        <name>substrate</name>
    </ligand>
</feature>
<dbReference type="InterPro" id="IPR029063">
    <property type="entry name" value="SAM-dependent_MTases_sf"/>
</dbReference>